<dbReference type="PANTHER" id="PTHR15504">
    <property type="entry name" value="NASOPHARYNGEAL EPITHELIUM SPECIFIC PROTEIN 1"/>
    <property type="match status" value="1"/>
</dbReference>
<comment type="similarity">
    <text evidence="6">Belongs to the CFAP45 family.</text>
</comment>
<evidence type="ECO:0000256" key="1">
    <source>
        <dbReference type="ARBA" id="ARBA00004230"/>
    </source>
</evidence>
<dbReference type="Proteomes" id="UP001159427">
    <property type="component" value="Unassembled WGS sequence"/>
</dbReference>
<reference evidence="11 12" key="1">
    <citation type="submission" date="2022-05" db="EMBL/GenBank/DDBJ databases">
        <authorList>
            <consortium name="Genoscope - CEA"/>
            <person name="William W."/>
        </authorList>
    </citation>
    <scope>NUCLEOTIDE SEQUENCE [LARGE SCALE GENOMIC DNA]</scope>
</reference>
<evidence type="ECO:0000313" key="12">
    <source>
        <dbReference type="Proteomes" id="UP001159427"/>
    </source>
</evidence>
<evidence type="ECO:0000256" key="6">
    <source>
        <dbReference type="ARBA" id="ARBA00034116"/>
    </source>
</evidence>
<evidence type="ECO:0000256" key="7">
    <source>
        <dbReference type="ARBA" id="ARBA00034142"/>
    </source>
</evidence>
<keyword evidence="5" id="KW-0966">Cell projection</keyword>
<comment type="caution">
    <text evidence="11">The sequence shown here is derived from an EMBL/GenBank/DDBJ whole genome shotgun (WGS) entry which is preliminary data.</text>
</comment>
<evidence type="ECO:0000256" key="3">
    <source>
        <dbReference type="ARBA" id="ARBA00023054"/>
    </source>
</evidence>
<evidence type="ECO:0000256" key="2">
    <source>
        <dbReference type="ARBA" id="ARBA00022846"/>
    </source>
</evidence>
<dbReference type="Pfam" id="PF13868">
    <property type="entry name" value="TPH"/>
    <property type="match status" value="1"/>
</dbReference>
<feature type="domain" description="Trichohyalin-plectin-homology" evidence="10">
    <location>
        <begin position="226"/>
        <end position="574"/>
    </location>
</feature>
<sequence>MGTTSEYPALVGTLKRTRWETGSAFPVSLFFLGFVVLETSNISSHPQLIFAILNSLPIRVTVVIRARRLINMDESLFASPKKTRPGEEDAFATALSERSSRRRTCGGKGSPAKKSDDPETIQVITKDLIRRLRVPQEDPSGRTIILEAGEYQRIKSASHVPTQEERDWAREEMKRRKEYEQNASEERKNFMQTMELKRKENAKPSDLEQEAKKQSGTLLEKAQEQMEEQEDEIKKLNELILNAKCHAIRDAQLIEKVEIKKEQLEEEKRLDEMMEVERLNALKEYEEREKAAHFERLKGAQVLQQQITDREQSRLLDEEKKDQETKVMLQYLDKLQKEDMENLVKKREIQRALMKDVAKANEEIKFLRERKTEQEKLEEIKVMEFLKQKAEREEAYQREVEAARIEKEKEIARLRAQQERAKDKQAEKDALRAKRNQEEAEREWRRKEKEEAEKKRATEEMLRKAREDQVRNKEHFLAVQAGRDRAEFERVLIAQEEQMLKDEEADKIQSIRRHQHSDEVRQQIREKEKDRIHARNAFFEEGIKLDQEAKARRQKLDDIKRRKLQELRDAGVPDKYCNEVARRIEAPPPSLSRMY</sequence>
<keyword evidence="4" id="KW-0969">Cilium</keyword>
<gene>
    <name evidence="11" type="ORF">PEVE_00017301</name>
</gene>
<keyword evidence="12" id="KW-1185">Reference proteome</keyword>
<feature type="coiled-coil region" evidence="8">
    <location>
        <begin position="169"/>
        <end position="274"/>
    </location>
</feature>
<evidence type="ECO:0000313" key="11">
    <source>
        <dbReference type="EMBL" id="CAH3187066.1"/>
    </source>
</evidence>
<dbReference type="PANTHER" id="PTHR15504:SF0">
    <property type="entry name" value="CILIA- AND FLAGELLA-ASSOCIATED PROTEIN 45"/>
    <property type="match status" value="1"/>
</dbReference>
<evidence type="ECO:0000259" key="10">
    <source>
        <dbReference type="Pfam" id="PF13868"/>
    </source>
</evidence>
<feature type="region of interest" description="Disordered" evidence="9">
    <location>
        <begin position="93"/>
        <end position="118"/>
    </location>
</feature>
<keyword evidence="3 8" id="KW-0175">Coiled coil</keyword>
<evidence type="ECO:0000256" key="4">
    <source>
        <dbReference type="ARBA" id="ARBA00023069"/>
    </source>
</evidence>
<proteinExistence type="inferred from homology"/>
<evidence type="ECO:0000256" key="8">
    <source>
        <dbReference type="SAM" id="Coils"/>
    </source>
</evidence>
<organism evidence="11 12">
    <name type="scientific">Porites evermanni</name>
    <dbReference type="NCBI Taxonomy" id="104178"/>
    <lineage>
        <taxon>Eukaryota</taxon>
        <taxon>Metazoa</taxon>
        <taxon>Cnidaria</taxon>
        <taxon>Anthozoa</taxon>
        <taxon>Hexacorallia</taxon>
        <taxon>Scleractinia</taxon>
        <taxon>Fungiina</taxon>
        <taxon>Poritidae</taxon>
        <taxon>Porites</taxon>
    </lineage>
</organism>
<protein>
    <recommendedName>
        <fullName evidence="7">Cilia- and flagella-associated protein 45</fullName>
    </recommendedName>
</protein>
<dbReference type="InterPro" id="IPR033253">
    <property type="entry name" value="CFAP45"/>
</dbReference>
<accession>A0ABN8S5Q6</accession>
<dbReference type="InterPro" id="IPR043597">
    <property type="entry name" value="TPH_dom"/>
</dbReference>
<feature type="region of interest" description="Disordered" evidence="9">
    <location>
        <begin position="416"/>
        <end position="469"/>
    </location>
</feature>
<comment type="subcellular location">
    <subcellularLocation>
        <location evidence="1">Cell projection</location>
        <location evidence="1">Cilium</location>
        <location evidence="1">Flagellum</location>
    </subcellularLocation>
</comment>
<keyword evidence="2" id="KW-0282">Flagellum</keyword>
<evidence type="ECO:0000256" key="9">
    <source>
        <dbReference type="SAM" id="MobiDB-lite"/>
    </source>
</evidence>
<evidence type="ECO:0000256" key="5">
    <source>
        <dbReference type="ARBA" id="ARBA00023273"/>
    </source>
</evidence>
<name>A0ABN8S5Q6_9CNID</name>
<dbReference type="EMBL" id="CALNXI010002388">
    <property type="protein sequence ID" value="CAH3187066.1"/>
    <property type="molecule type" value="Genomic_DNA"/>
</dbReference>